<dbReference type="Pfam" id="PF00501">
    <property type="entry name" value="AMP-binding"/>
    <property type="match status" value="1"/>
</dbReference>
<dbReference type="InterPro" id="IPR000873">
    <property type="entry name" value="AMP-dep_synth/lig_dom"/>
</dbReference>
<dbReference type="Gene3D" id="3.40.50.12780">
    <property type="entry name" value="N-terminal domain of ligase-like"/>
    <property type="match status" value="1"/>
</dbReference>
<dbReference type="Proteomes" id="UP000294513">
    <property type="component" value="Unassembled WGS sequence"/>
</dbReference>
<dbReference type="InterPro" id="IPR050237">
    <property type="entry name" value="ATP-dep_AMP-bd_enzyme"/>
</dbReference>
<dbReference type="PANTHER" id="PTHR43767">
    <property type="entry name" value="LONG-CHAIN-FATTY-ACID--COA LIGASE"/>
    <property type="match status" value="1"/>
</dbReference>
<feature type="non-terminal residue" evidence="2">
    <location>
        <position position="167"/>
    </location>
</feature>
<evidence type="ECO:0000313" key="3">
    <source>
        <dbReference type="Proteomes" id="UP000294513"/>
    </source>
</evidence>
<dbReference type="AlphaFoldDB" id="A0A4V2YQ17"/>
<feature type="domain" description="AMP-dependent synthetase/ligase" evidence="1">
    <location>
        <begin position="25"/>
        <end position="131"/>
    </location>
</feature>
<keyword evidence="3" id="KW-1185">Reference proteome</keyword>
<organism evidence="2 3">
    <name type="scientific">Actinomadura rubrisoli</name>
    <dbReference type="NCBI Taxonomy" id="2530368"/>
    <lineage>
        <taxon>Bacteria</taxon>
        <taxon>Bacillati</taxon>
        <taxon>Actinomycetota</taxon>
        <taxon>Actinomycetes</taxon>
        <taxon>Streptosporangiales</taxon>
        <taxon>Thermomonosporaceae</taxon>
        <taxon>Actinomadura</taxon>
    </lineage>
</organism>
<name>A0A4V2YQ17_9ACTN</name>
<reference evidence="2 3" key="1">
    <citation type="submission" date="2019-03" db="EMBL/GenBank/DDBJ databases">
        <title>Draft genome sequences of novel Actinobacteria.</title>
        <authorList>
            <person name="Sahin N."/>
            <person name="Ay H."/>
            <person name="Saygin H."/>
        </authorList>
    </citation>
    <scope>NUCLEOTIDE SEQUENCE [LARGE SCALE GENOMIC DNA]</scope>
    <source>
        <strain evidence="2 3">H3C3</strain>
    </source>
</reference>
<dbReference type="InterPro" id="IPR042099">
    <property type="entry name" value="ANL_N_sf"/>
</dbReference>
<evidence type="ECO:0000259" key="1">
    <source>
        <dbReference type="Pfam" id="PF00501"/>
    </source>
</evidence>
<dbReference type="SUPFAM" id="SSF56801">
    <property type="entry name" value="Acetyl-CoA synthetase-like"/>
    <property type="match status" value="1"/>
</dbReference>
<comment type="caution">
    <text evidence="2">The sequence shown here is derived from an EMBL/GenBank/DDBJ whole genome shotgun (WGS) entry which is preliminary data.</text>
</comment>
<accession>A0A4V2YQ17</accession>
<gene>
    <name evidence="2" type="ORF">E1298_46090</name>
</gene>
<dbReference type="RefSeq" id="WP_165975987.1">
    <property type="nucleotide sequence ID" value="NZ_SMKU01000615.1"/>
</dbReference>
<dbReference type="PANTHER" id="PTHR43767:SF1">
    <property type="entry name" value="NONRIBOSOMAL PEPTIDE SYNTHASE PES1 (EUROFUNG)-RELATED"/>
    <property type="match status" value="1"/>
</dbReference>
<keyword evidence="2" id="KW-0436">Ligase</keyword>
<proteinExistence type="predicted"/>
<protein>
    <submittedName>
        <fullName evidence="2">Long-chain fatty acid--CoA ligase</fullName>
    </submittedName>
</protein>
<evidence type="ECO:0000313" key="2">
    <source>
        <dbReference type="EMBL" id="TDD60337.1"/>
    </source>
</evidence>
<dbReference type="EMBL" id="SMKU01000615">
    <property type="protein sequence ID" value="TDD60337.1"/>
    <property type="molecule type" value="Genomic_DNA"/>
</dbReference>
<sequence>MLQGDTGPLAVSDTTVTQAVLEAARENAVRYRDRSALADSGQELGYGHLAEVVPAAAGGLLRHGVRAGDVGAIHLAGVCDLALAVHAVTAAGAVPAPLPAGAAPAELAAMLNETGARFLLTGGEIAERSLAAAERSYVRQVFAFGDVPGATPFGRLVEAGTGGPPPV</sequence>
<dbReference type="GO" id="GO:0016874">
    <property type="term" value="F:ligase activity"/>
    <property type="evidence" value="ECO:0007669"/>
    <property type="project" value="UniProtKB-KW"/>
</dbReference>